<proteinExistence type="predicted"/>
<dbReference type="Proteomes" id="UP001501490">
    <property type="component" value="Unassembled WGS sequence"/>
</dbReference>
<gene>
    <name evidence="2" type="ORF">GCM10022236_02340</name>
</gene>
<dbReference type="EMBL" id="BAABAB010000002">
    <property type="protein sequence ID" value="GAA3604112.1"/>
    <property type="molecule type" value="Genomic_DNA"/>
</dbReference>
<sequence>MQIAESGDQQDGDGLGRHSPAGGVGEIDPSPGLVKQLDDGESGVGDSVTNSGDKFGPGGAGDNPVPDPVGQQPEEMVGPAGTQPHVGVNVGEGQSQLSGQPDHNAAAGRSSGSGPCPNAAAMTWSRFWP</sequence>
<evidence type="ECO:0000313" key="3">
    <source>
        <dbReference type="Proteomes" id="UP001501490"/>
    </source>
</evidence>
<dbReference type="RefSeq" id="WP_344801224.1">
    <property type="nucleotide sequence ID" value="NZ_BAABAB010000002.1"/>
</dbReference>
<accession>A0ABP6ZDZ8</accession>
<protein>
    <submittedName>
        <fullName evidence="2">Uncharacterized protein</fullName>
    </submittedName>
</protein>
<keyword evidence="3" id="KW-1185">Reference proteome</keyword>
<reference evidence="3" key="1">
    <citation type="journal article" date="2019" name="Int. J. Syst. Evol. Microbiol.">
        <title>The Global Catalogue of Microorganisms (GCM) 10K type strain sequencing project: providing services to taxonomists for standard genome sequencing and annotation.</title>
        <authorList>
            <consortium name="The Broad Institute Genomics Platform"/>
            <consortium name="The Broad Institute Genome Sequencing Center for Infectious Disease"/>
            <person name="Wu L."/>
            <person name="Ma J."/>
        </authorList>
    </citation>
    <scope>NUCLEOTIDE SEQUENCE [LARGE SCALE GENOMIC DNA]</scope>
    <source>
        <strain evidence="3">JCM 16929</strain>
    </source>
</reference>
<feature type="compositionally biased region" description="Polar residues" evidence="1">
    <location>
        <begin position="92"/>
        <end position="101"/>
    </location>
</feature>
<organism evidence="2 3">
    <name type="scientific">Microlunatus ginsengisoli</name>
    <dbReference type="NCBI Taxonomy" id="363863"/>
    <lineage>
        <taxon>Bacteria</taxon>
        <taxon>Bacillati</taxon>
        <taxon>Actinomycetota</taxon>
        <taxon>Actinomycetes</taxon>
        <taxon>Propionibacteriales</taxon>
        <taxon>Propionibacteriaceae</taxon>
        <taxon>Microlunatus</taxon>
    </lineage>
</organism>
<name>A0ABP6ZDZ8_9ACTN</name>
<feature type="region of interest" description="Disordered" evidence="1">
    <location>
        <begin position="1"/>
        <end position="129"/>
    </location>
</feature>
<comment type="caution">
    <text evidence="2">The sequence shown here is derived from an EMBL/GenBank/DDBJ whole genome shotgun (WGS) entry which is preliminary data.</text>
</comment>
<evidence type="ECO:0000313" key="2">
    <source>
        <dbReference type="EMBL" id="GAA3604112.1"/>
    </source>
</evidence>
<evidence type="ECO:0000256" key="1">
    <source>
        <dbReference type="SAM" id="MobiDB-lite"/>
    </source>
</evidence>